<dbReference type="GO" id="GO:0000146">
    <property type="term" value="F:microfilament motor activity"/>
    <property type="evidence" value="ECO:0007669"/>
    <property type="project" value="TreeGrafter"/>
</dbReference>
<dbReference type="PANTHER" id="PTHR13140">
    <property type="entry name" value="MYOSIN"/>
    <property type="match status" value="1"/>
</dbReference>
<proteinExistence type="inferred from homology"/>
<protein>
    <recommendedName>
        <fullName evidence="9">Myosin motor domain-containing protein</fullName>
    </recommendedName>
</protein>
<dbReference type="GO" id="GO:0005737">
    <property type="term" value="C:cytoplasm"/>
    <property type="evidence" value="ECO:0007669"/>
    <property type="project" value="TreeGrafter"/>
</dbReference>
<reference evidence="10 11" key="1">
    <citation type="journal article" date="2024" name="Science">
        <title>Giant polyketide synthase enzymes in the biosynthesis of giant marine polyether toxins.</title>
        <authorList>
            <person name="Fallon T.R."/>
            <person name="Shende V.V."/>
            <person name="Wierzbicki I.H."/>
            <person name="Pendleton A.L."/>
            <person name="Watervoot N.F."/>
            <person name="Auber R.P."/>
            <person name="Gonzalez D.J."/>
            <person name="Wisecaver J.H."/>
            <person name="Moore B.S."/>
        </authorList>
    </citation>
    <scope>NUCLEOTIDE SEQUENCE [LARGE SCALE GENOMIC DNA]</scope>
    <source>
        <strain evidence="10 11">12B1</strain>
    </source>
</reference>
<evidence type="ECO:0000256" key="4">
    <source>
        <dbReference type="ARBA" id="ARBA00023175"/>
    </source>
</evidence>
<dbReference type="SMART" id="SM00015">
    <property type="entry name" value="IQ"/>
    <property type="match status" value="5"/>
</dbReference>
<dbReference type="PRINTS" id="PR00193">
    <property type="entry name" value="MYOSINHEAVY"/>
</dbReference>
<keyword evidence="2 6" id="KW-0067">ATP-binding</keyword>
<feature type="region of interest" description="Disordered" evidence="8">
    <location>
        <begin position="936"/>
        <end position="968"/>
    </location>
</feature>
<evidence type="ECO:0000256" key="2">
    <source>
        <dbReference type="ARBA" id="ARBA00022840"/>
    </source>
</evidence>
<name>A0AB34ID44_PRYPA</name>
<comment type="similarity">
    <text evidence="6">Belongs to the TRAFAC class myosin-kinesin ATPase superfamily. Myosin family.</text>
</comment>
<dbReference type="PROSITE" id="PS51456">
    <property type="entry name" value="MYOSIN_MOTOR"/>
    <property type="match status" value="1"/>
</dbReference>
<keyword evidence="3 6" id="KW-0518">Myosin</keyword>
<dbReference type="EMBL" id="JBGBPQ010000029">
    <property type="protein sequence ID" value="KAL1496526.1"/>
    <property type="molecule type" value="Genomic_DNA"/>
</dbReference>
<keyword evidence="7" id="KW-0175">Coiled coil</keyword>
<dbReference type="AlphaFoldDB" id="A0AB34ID44"/>
<dbReference type="CDD" id="cd00124">
    <property type="entry name" value="MYSc"/>
    <property type="match status" value="1"/>
</dbReference>
<dbReference type="InterPro" id="IPR027417">
    <property type="entry name" value="P-loop_NTPase"/>
</dbReference>
<sequence>MEAPQTLAWVSAHHDDGAVSATGEWVKARVVSQGDDGMAVLEELETRAKHTQPVDKLLFVNDLPEEGVEDMTRLNYLHEPALLNNIRHRFERDHVYTYTGKICIAVNPFNWQVSEPLYTEERLLSYRGKEMAEMPPHIYAIAEDAYQAIVEPRGVCNQSVLVSGESGAGKTESVKIMMQYLAVVSKSGGENKVAAQVLASNPLLEAFGNARTLRNNNSSRFGKFIEIQFNSDFKMSGARIHVYLLEKSRVVAQSEGERNYHIFYQLLAGLAAEERESLHLDVPIESLCLLNQSGCTAIDGVDDGLEFQRTLGAMSAVGLSEAERREVKRTLAAALLLPQLSFESEGEEHAAVSASSFELLQKVSGLLGAEQAEDLSNALCTRRLVTRDDEVTVPLTLEQAKDSREALTKAIYGKLFSWLVIRCNSMLVDTSIIAAFIGILDIFGFEDFKLNSFEQLTINYANERLQQQFNWDVFKSEQAEYESEGIEWQYIEFVDNQECLDLIDKKEQMGLLHLLDEECAIQKGTDENFAQKLRERHVKNRYFECPKRDKTTFTIKHYAGDVTYASKGFREKNKDSLHPDLASVMQESQSDFVRQLFPQESAPSAAPAAGLRKKSADRMTVGAQFMSQLGSLMRTINATGVHYVRCIKPNTANKPRLFDGAHSAHQLRCAGVLEAVRISRMAYPNRMPHAAFVRKYALLASPAWQQAHREQIALLAQPAHPPAAELCAAALRQIVADASRYQQGKTKVFFRAFLLEALEQRRSAALATRAVLLQARLRGHHRRRRFLSLRKAALAVSAAHRRHAARAKFVAARAAAVRLAAAARGRRARVGARALRAAVLLQAHARARLARAATTARRRRVRATLLQSAARKRAMSARFQAMRRAALRLQSQQRMRLTRRQYRRDLAEKKEEAKLSTQIARLQAQLQAEMEARKLAEREQERLRTERAAAPSALPADAAEGDGADASSMGSRLLGGAAKLLSSYGVVPQTTSAMEETSEMLSLVTKDREKLSQRLAAETELRKRLEVEKRELERKMGIGSAHSQLETRKTRDVEVALARKKEEVAKLKRELHQQTGDIASIQESKAAAEKRIVELEKKISDYDDNFYALEARNVRDRTKMEEMAKAKQQAEEEKNIYRQMLEQAHERALKERQELRREAHGKIEASAARIRVKQQRIVQLEKQLREKEQDLEEVKMYKEQFMQLTEQMSASAPHVTISPRARPQHSAPVNHSPAVGSMFDRVAQKVAKGISQINGEATRAAD</sequence>
<dbReference type="GO" id="GO:0051015">
    <property type="term" value="F:actin filament binding"/>
    <property type="evidence" value="ECO:0007669"/>
    <property type="project" value="TreeGrafter"/>
</dbReference>
<keyword evidence="11" id="KW-1185">Reference proteome</keyword>
<evidence type="ECO:0000256" key="6">
    <source>
        <dbReference type="PROSITE-ProRule" id="PRU00782"/>
    </source>
</evidence>
<keyword evidence="4 6" id="KW-0505">Motor protein</keyword>
<feature type="compositionally biased region" description="Basic and acidic residues" evidence="8">
    <location>
        <begin position="936"/>
        <end position="947"/>
    </location>
</feature>
<evidence type="ECO:0000313" key="10">
    <source>
        <dbReference type="EMBL" id="KAL1496526.1"/>
    </source>
</evidence>
<gene>
    <name evidence="10" type="ORF">AB1Y20_016479</name>
</gene>
<feature type="compositionally biased region" description="Low complexity" evidence="8">
    <location>
        <begin position="948"/>
        <end position="958"/>
    </location>
</feature>
<evidence type="ECO:0000256" key="3">
    <source>
        <dbReference type="ARBA" id="ARBA00023123"/>
    </source>
</evidence>
<dbReference type="SUPFAM" id="SSF52540">
    <property type="entry name" value="P-loop containing nucleoside triphosphate hydrolases"/>
    <property type="match status" value="1"/>
</dbReference>
<feature type="coiled-coil region" evidence="7">
    <location>
        <begin position="1008"/>
        <end position="1207"/>
    </location>
</feature>
<dbReference type="InterPro" id="IPR036961">
    <property type="entry name" value="Kinesin_motor_dom_sf"/>
</dbReference>
<dbReference type="InterPro" id="IPR001609">
    <property type="entry name" value="Myosin_head_motor_dom-like"/>
</dbReference>
<accession>A0AB34ID44</accession>
<feature type="region of interest" description="Actin-binding" evidence="6">
    <location>
        <begin position="629"/>
        <end position="651"/>
    </location>
</feature>
<dbReference type="InterPro" id="IPR000048">
    <property type="entry name" value="IQ_motif_EF-hand-BS"/>
</dbReference>
<evidence type="ECO:0000256" key="1">
    <source>
        <dbReference type="ARBA" id="ARBA00022741"/>
    </source>
</evidence>
<dbReference type="GO" id="GO:0005524">
    <property type="term" value="F:ATP binding"/>
    <property type="evidence" value="ECO:0007669"/>
    <property type="project" value="UniProtKB-UniRule"/>
</dbReference>
<dbReference type="Proteomes" id="UP001515480">
    <property type="component" value="Unassembled WGS sequence"/>
</dbReference>
<keyword evidence="1 6" id="KW-0547">Nucleotide-binding</keyword>
<dbReference type="GO" id="GO:0016020">
    <property type="term" value="C:membrane"/>
    <property type="evidence" value="ECO:0007669"/>
    <property type="project" value="TreeGrafter"/>
</dbReference>
<dbReference type="PANTHER" id="PTHR13140:SF706">
    <property type="entry name" value="DILUTE CLASS UNCONVENTIONAL MYOSIN, ISOFORM C"/>
    <property type="match status" value="1"/>
</dbReference>
<dbReference type="FunFam" id="1.10.10.820:FF:000001">
    <property type="entry name" value="Myosin heavy chain"/>
    <property type="match status" value="1"/>
</dbReference>
<dbReference type="Gene3D" id="3.40.850.10">
    <property type="entry name" value="Kinesin motor domain"/>
    <property type="match status" value="1"/>
</dbReference>
<evidence type="ECO:0000256" key="8">
    <source>
        <dbReference type="SAM" id="MobiDB-lite"/>
    </source>
</evidence>
<keyword evidence="5 6" id="KW-0009">Actin-binding</keyword>
<dbReference type="Gene3D" id="1.20.120.720">
    <property type="entry name" value="Myosin VI head, motor domain, U50 subdomain"/>
    <property type="match status" value="1"/>
</dbReference>
<dbReference type="SMART" id="SM00242">
    <property type="entry name" value="MYSc"/>
    <property type="match status" value="1"/>
</dbReference>
<evidence type="ECO:0000256" key="7">
    <source>
        <dbReference type="SAM" id="Coils"/>
    </source>
</evidence>
<dbReference type="Gene3D" id="1.20.58.530">
    <property type="match status" value="1"/>
</dbReference>
<dbReference type="GO" id="GO:0016459">
    <property type="term" value="C:myosin complex"/>
    <property type="evidence" value="ECO:0007669"/>
    <property type="project" value="UniProtKB-KW"/>
</dbReference>
<dbReference type="Gene3D" id="1.20.5.4820">
    <property type="match status" value="1"/>
</dbReference>
<feature type="domain" description="Myosin motor" evidence="9">
    <location>
        <begin position="66"/>
        <end position="763"/>
    </location>
</feature>
<dbReference type="GO" id="GO:0007015">
    <property type="term" value="P:actin filament organization"/>
    <property type="evidence" value="ECO:0007669"/>
    <property type="project" value="TreeGrafter"/>
</dbReference>
<comment type="caution">
    <text evidence="10">The sequence shown here is derived from an EMBL/GenBank/DDBJ whole genome shotgun (WGS) entry which is preliminary data.</text>
</comment>
<feature type="binding site" evidence="6">
    <location>
        <begin position="164"/>
        <end position="171"/>
    </location>
    <ligand>
        <name>ATP</name>
        <dbReference type="ChEBI" id="CHEBI:30616"/>
    </ligand>
</feature>
<evidence type="ECO:0000259" key="9">
    <source>
        <dbReference type="PROSITE" id="PS51456"/>
    </source>
</evidence>
<evidence type="ECO:0000256" key="5">
    <source>
        <dbReference type="ARBA" id="ARBA00023203"/>
    </source>
</evidence>
<organism evidence="10 11">
    <name type="scientific">Prymnesium parvum</name>
    <name type="common">Toxic golden alga</name>
    <dbReference type="NCBI Taxonomy" id="97485"/>
    <lineage>
        <taxon>Eukaryota</taxon>
        <taxon>Haptista</taxon>
        <taxon>Haptophyta</taxon>
        <taxon>Prymnesiophyceae</taxon>
        <taxon>Prymnesiales</taxon>
        <taxon>Prymnesiaceae</taxon>
        <taxon>Prymnesium</taxon>
    </lineage>
</organism>
<dbReference type="Gene3D" id="1.10.10.820">
    <property type="match status" value="1"/>
</dbReference>
<dbReference type="Pfam" id="PF00063">
    <property type="entry name" value="Myosin_head"/>
    <property type="match status" value="1"/>
</dbReference>
<evidence type="ECO:0000313" key="11">
    <source>
        <dbReference type="Proteomes" id="UP001515480"/>
    </source>
</evidence>
<dbReference type="PROSITE" id="PS50096">
    <property type="entry name" value="IQ"/>
    <property type="match status" value="4"/>
</dbReference>